<dbReference type="PIRSF" id="PIRSF005261">
    <property type="entry name" value="Heat_shock_Hsp33"/>
    <property type="match status" value="1"/>
</dbReference>
<dbReference type="PANTHER" id="PTHR30111:SF1">
    <property type="entry name" value="33 KDA CHAPERONIN"/>
    <property type="match status" value="1"/>
</dbReference>
<comment type="caution">
    <text evidence="6">The sequence shown here is derived from an EMBL/GenBank/DDBJ whole genome shotgun (WGS) entry which is preliminary data.</text>
</comment>
<accession>A0A091BAX9</accession>
<dbReference type="STRING" id="1121013.GCA_000426365_01292"/>
<keyword evidence="1" id="KW-0963">Cytoplasm</keyword>
<gene>
    <name evidence="6" type="ORF">P873_13110</name>
</gene>
<evidence type="ECO:0000256" key="4">
    <source>
        <dbReference type="ARBA" id="ARBA00023186"/>
    </source>
</evidence>
<dbReference type="Gene3D" id="3.55.30.10">
    <property type="entry name" value="Hsp33 domain"/>
    <property type="match status" value="1"/>
</dbReference>
<dbReference type="Proteomes" id="UP000029391">
    <property type="component" value="Unassembled WGS sequence"/>
</dbReference>
<dbReference type="Pfam" id="PF01430">
    <property type="entry name" value="HSP33"/>
    <property type="match status" value="1"/>
</dbReference>
<keyword evidence="2" id="KW-0862">Zinc</keyword>
<dbReference type="GO" id="GO:0051082">
    <property type="term" value="F:unfolded protein binding"/>
    <property type="evidence" value="ECO:0007669"/>
    <property type="project" value="InterPro"/>
</dbReference>
<keyword evidence="5" id="KW-0676">Redox-active center</keyword>
<keyword evidence="4" id="KW-0143">Chaperone</keyword>
<evidence type="ECO:0008006" key="8">
    <source>
        <dbReference type="Google" id="ProtNLM"/>
    </source>
</evidence>
<keyword evidence="7" id="KW-1185">Reference proteome</keyword>
<evidence type="ECO:0000313" key="7">
    <source>
        <dbReference type="Proteomes" id="UP000029391"/>
    </source>
</evidence>
<keyword evidence="3" id="KW-1015">Disulfide bond</keyword>
<evidence type="ECO:0000256" key="5">
    <source>
        <dbReference type="ARBA" id="ARBA00023284"/>
    </source>
</evidence>
<dbReference type="Gene3D" id="3.90.1280.10">
    <property type="entry name" value="HSP33 redox switch-like"/>
    <property type="match status" value="1"/>
</dbReference>
<dbReference type="InterPro" id="IPR000397">
    <property type="entry name" value="Heat_shock_Hsp33"/>
</dbReference>
<dbReference type="InterPro" id="IPR016153">
    <property type="entry name" value="Heat_shock_Hsp33_N"/>
</dbReference>
<dbReference type="CDD" id="cd00498">
    <property type="entry name" value="Hsp33"/>
    <property type="match status" value="1"/>
</dbReference>
<proteinExistence type="predicted"/>
<evidence type="ECO:0000313" key="6">
    <source>
        <dbReference type="EMBL" id="KFN48886.1"/>
    </source>
</evidence>
<evidence type="ECO:0000256" key="1">
    <source>
        <dbReference type="ARBA" id="ARBA00022490"/>
    </source>
</evidence>
<dbReference type="GO" id="GO:0042026">
    <property type="term" value="P:protein refolding"/>
    <property type="evidence" value="ECO:0007669"/>
    <property type="project" value="TreeGrafter"/>
</dbReference>
<dbReference type="eggNOG" id="COG1281">
    <property type="taxonomic scope" value="Bacteria"/>
</dbReference>
<dbReference type="InterPro" id="IPR023212">
    <property type="entry name" value="Hsp33_helix_hairpin_bin_dom_sf"/>
</dbReference>
<sequence>MTPPHPDADTLTRFLLERPGVRGVLVHLDATWHQIAGRRGYPAAVADRLGETCAAAGLFAGHVKVDGRLSVQLRGTGALRTLFAECTAAGTLRGIAHYEEPLPEPLTPRAFGEGSLLAITIESNPPGSTDPTRYQGLVGLDADSLAEAFEGYFRQSEQLPTRLLLAPAGERVAGLLLQQLPGGHGDADGWNRCEALFATLGARELADTPAETLLWRLFHDEGVKVLERRSLAFACSCSRERVADMLRSLGEEEVRAALAGDQVEVHCDFCGQGYRFGADQVEALFRQGPTAPGSGTLQ</sequence>
<name>A0A091BAX9_9GAMM</name>
<dbReference type="RefSeq" id="WP_026816635.1">
    <property type="nucleotide sequence ID" value="NZ_AUFF01000002.1"/>
</dbReference>
<protein>
    <recommendedName>
        <fullName evidence="8">Hsp33 family molecular chaperone HslO</fullName>
    </recommendedName>
</protein>
<dbReference type="SUPFAM" id="SSF64397">
    <property type="entry name" value="Hsp33 domain"/>
    <property type="match status" value="1"/>
</dbReference>
<dbReference type="AlphaFoldDB" id="A0A091BAX9"/>
<dbReference type="Gene3D" id="1.10.287.480">
    <property type="entry name" value="helix hairpin bin"/>
    <property type="match status" value="1"/>
</dbReference>
<evidence type="ECO:0000256" key="3">
    <source>
        <dbReference type="ARBA" id="ARBA00023157"/>
    </source>
</evidence>
<dbReference type="SUPFAM" id="SSF118352">
    <property type="entry name" value="HSP33 redox switch-like"/>
    <property type="match status" value="1"/>
</dbReference>
<dbReference type="GO" id="GO:0044183">
    <property type="term" value="F:protein folding chaperone"/>
    <property type="evidence" value="ECO:0007669"/>
    <property type="project" value="TreeGrafter"/>
</dbReference>
<dbReference type="GO" id="GO:0005737">
    <property type="term" value="C:cytoplasm"/>
    <property type="evidence" value="ECO:0007669"/>
    <property type="project" value="InterPro"/>
</dbReference>
<dbReference type="InterPro" id="IPR016154">
    <property type="entry name" value="Heat_shock_Hsp33_C"/>
</dbReference>
<organism evidence="6 7">
    <name type="scientific">Arenimonas composti TR7-09 = DSM 18010</name>
    <dbReference type="NCBI Taxonomy" id="1121013"/>
    <lineage>
        <taxon>Bacteria</taxon>
        <taxon>Pseudomonadati</taxon>
        <taxon>Pseudomonadota</taxon>
        <taxon>Gammaproteobacteria</taxon>
        <taxon>Lysobacterales</taxon>
        <taxon>Lysobacteraceae</taxon>
        <taxon>Arenimonas</taxon>
    </lineage>
</organism>
<dbReference type="PANTHER" id="PTHR30111">
    <property type="entry name" value="33 KDA CHAPERONIN"/>
    <property type="match status" value="1"/>
</dbReference>
<reference evidence="6 7" key="1">
    <citation type="submission" date="2013-09" db="EMBL/GenBank/DDBJ databases">
        <title>Genome sequencing of Arenimonas composti.</title>
        <authorList>
            <person name="Chen F."/>
            <person name="Wang G."/>
        </authorList>
    </citation>
    <scope>NUCLEOTIDE SEQUENCE [LARGE SCALE GENOMIC DNA]</scope>
    <source>
        <strain evidence="6 7">TR7-09</strain>
    </source>
</reference>
<dbReference type="EMBL" id="AWXU01000047">
    <property type="protein sequence ID" value="KFN48886.1"/>
    <property type="molecule type" value="Genomic_DNA"/>
</dbReference>
<evidence type="ECO:0000256" key="2">
    <source>
        <dbReference type="ARBA" id="ARBA00022833"/>
    </source>
</evidence>